<dbReference type="PANTHER" id="PTHR43527:SF2">
    <property type="entry name" value="4-DIPHOSPHOCYTIDYL-2-C-METHYL-D-ERYTHRITOL KINASE, CHLOROPLASTIC"/>
    <property type="match status" value="1"/>
</dbReference>
<dbReference type="AlphaFoldDB" id="A0A8J3DNM2"/>
<dbReference type="EMBL" id="BMZO01000005">
    <property type="protein sequence ID" value="GHC71319.1"/>
    <property type="molecule type" value="Genomic_DNA"/>
</dbReference>
<evidence type="ECO:0000256" key="6">
    <source>
        <dbReference type="ARBA" id="ARBA00022777"/>
    </source>
</evidence>
<protein>
    <recommendedName>
        <fullName evidence="3 10">4-diphosphocytidyl-2-C-methyl-D-erythritol kinase</fullName>
        <shortName evidence="10">CMK</shortName>
        <ecNumber evidence="2 10">2.7.1.148</ecNumber>
    </recommendedName>
    <alternativeName>
        <fullName evidence="9 10">4-(cytidine-5'-diphospho)-2-C-methyl-D-erythritol kinase</fullName>
    </alternativeName>
</protein>
<dbReference type="NCBIfam" id="TIGR00154">
    <property type="entry name" value="ispE"/>
    <property type="match status" value="1"/>
</dbReference>
<dbReference type="InterPro" id="IPR020568">
    <property type="entry name" value="Ribosomal_Su5_D2-typ_SF"/>
</dbReference>
<evidence type="ECO:0000256" key="9">
    <source>
        <dbReference type="ARBA" id="ARBA00032554"/>
    </source>
</evidence>
<dbReference type="Gene3D" id="3.30.230.10">
    <property type="match status" value="1"/>
</dbReference>
<dbReference type="RefSeq" id="WP_189489687.1">
    <property type="nucleotide sequence ID" value="NZ_BMZO01000005.1"/>
</dbReference>
<keyword evidence="6 10" id="KW-0418">Kinase</keyword>
<dbReference type="InterPro" id="IPR013750">
    <property type="entry name" value="GHMP_kinase_C_dom"/>
</dbReference>
<evidence type="ECO:0000256" key="2">
    <source>
        <dbReference type="ARBA" id="ARBA00012052"/>
    </source>
</evidence>
<keyword evidence="8 10" id="KW-0414">Isoprene biosynthesis</keyword>
<dbReference type="PIRSF" id="PIRSF010376">
    <property type="entry name" value="IspE"/>
    <property type="match status" value="1"/>
</dbReference>
<feature type="active site" evidence="10">
    <location>
        <position position="141"/>
    </location>
</feature>
<evidence type="ECO:0000256" key="3">
    <source>
        <dbReference type="ARBA" id="ARBA00017473"/>
    </source>
</evidence>
<evidence type="ECO:0000256" key="4">
    <source>
        <dbReference type="ARBA" id="ARBA00022679"/>
    </source>
</evidence>
<keyword evidence="14" id="KW-1185">Reference proteome</keyword>
<feature type="domain" description="GHMP kinase N-terminal" evidence="11">
    <location>
        <begin position="72"/>
        <end position="146"/>
    </location>
</feature>
<evidence type="ECO:0000313" key="14">
    <source>
        <dbReference type="Proteomes" id="UP000641137"/>
    </source>
</evidence>
<evidence type="ECO:0000256" key="1">
    <source>
        <dbReference type="ARBA" id="ARBA00009684"/>
    </source>
</evidence>
<feature type="domain" description="GHMP kinase C-terminal" evidence="12">
    <location>
        <begin position="211"/>
        <end position="272"/>
    </location>
</feature>
<sequence length="289" mass="30443">MTLHAPSFTIASAAKINLALHITGQREDGYHLLHSLVAFTDIGDLLHVATAPDHDFRIEGPFGESLPLDAGNLVVRAREKLLTLYPGLRTLRLSLEKNLPVASGIGGGSGNAAAALRAYQTLHPEVETAHVETIARSLGADVPMCLAQVPAIASGIGEELVAIKNLPVLHIVMVNPGIEISTPAVYRALSSKVNPPLSPLPDDLALGSFLDWLGEQRNDLQAPALEIAPGIAPCLVALRDGGARLARMSGSGATCFGIFSTADEARQTADAIALANPTWWVRAARTLDD</sequence>
<dbReference type="PANTHER" id="PTHR43527">
    <property type="entry name" value="4-DIPHOSPHOCYTIDYL-2-C-METHYL-D-ERYTHRITOL KINASE, CHLOROPLASTIC"/>
    <property type="match status" value="1"/>
</dbReference>
<dbReference type="GO" id="GO:0050515">
    <property type="term" value="F:4-(cytidine 5'-diphospho)-2-C-methyl-D-erythritol kinase activity"/>
    <property type="evidence" value="ECO:0007669"/>
    <property type="project" value="UniProtKB-UniRule"/>
</dbReference>
<keyword evidence="4 10" id="KW-0808">Transferase</keyword>
<evidence type="ECO:0000256" key="5">
    <source>
        <dbReference type="ARBA" id="ARBA00022741"/>
    </source>
</evidence>
<dbReference type="NCBIfam" id="NF011202">
    <property type="entry name" value="PRK14608.1"/>
    <property type="match status" value="1"/>
</dbReference>
<comment type="similarity">
    <text evidence="1 10">Belongs to the GHMP kinase family. IspE subfamily.</text>
</comment>
<comment type="pathway">
    <text evidence="10">Isoprenoid biosynthesis; isopentenyl diphosphate biosynthesis via DXP pathway; isopentenyl diphosphate from 1-deoxy-D-xylulose 5-phosphate: step 3/6.</text>
</comment>
<dbReference type="Pfam" id="PF00288">
    <property type="entry name" value="GHMP_kinases_N"/>
    <property type="match status" value="1"/>
</dbReference>
<dbReference type="InterPro" id="IPR006204">
    <property type="entry name" value="GHMP_kinase_N_dom"/>
</dbReference>
<reference evidence="13" key="1">
    <citation type="journal article" date="2014" name="Int. J. Syst. Evol. Microbiol.">
        <title>Complete genome sequence of Corynebacterium casei LMG S-19264T (=DSM 44701T), isolated from a smear-ripened cheese.</title>
        <authorList>
            <consortium name="US DOE Joint Genome Institute (JGI-PGF)"/>
            <person name="Walter F."/>
            <person name="Albersmeier A."/>
            <person name="Kalinowski J."/>
            <person name="Ruckert C."/>
        </authorList>
    </citation>
    <scope>NUCLEOTIDE SEQUENCE</scope>
    <source>
        <strain evidence="13">KCTC 42097</strain>
    </source>
</reference>
<dbReference type="Gene3D" id="3.30.70.890">
    <property type="entry name" value="GHMP kinase, C-terminal domain"/>
    <property type="match status" value="1"/>
</dbReference>
<evidence type="ECO:0000256" key="8">
    <source>
        <dbReference type="ARBA" id="ARBA00023229"/>
    </source>
</evidence>
<dbReference type="SUPFAM" id="SSF54211">
    <property type="entry name" value="Ribosomal protein S5 domain 2-like"/>
    <property type="match status" value="1"/>
</dbReference>
<reference evidence="13" key="2">
    <citation type="submission" date="2020-09" db="EMBL/GenBank/DDBJ databases">
        <authorList>
            <person name="Sun Q."/>
            <person name="Kim S."/>
        </authorList>
    </citation>
    <scope>NUCLEOTIDE SEQUENCE</scope>
    <source>
        <strain evidence="13">KCTC 42097</strain>
    </source>
</reference>
<dbReference type="InterPro" id="IPR036554">
    <property type="entry name" value="GHMP_kinase_C_sf"/>
</dbReference>
<evidence type="ECO:0000259" key="11">
    <source>
        <dbReference type="Pfam" id="PF00288"/>
    </source>
</evidence>
<dbReference type="GO" id="GO:0019288">
    <property type="term" value="P:isopentenyl diphosphate biosynthetic process, methylerythritol 4-phosphate pathway"/>
    <property type="evidence" value="ECO:0007669"/>
    <property type="project" value="UniProtKB-UniRule"/>
</dbReference>
<dbReference type="GO" id="GO:0005524">
    <property type="term" value="F:ATP binding"/>
    <property type="evidence" value="ECO:0007669"/>
    <property type="project" value="UniProtKB-UniRule"/>
</dbReference>
<evidence type="ECO:0000256" key="7">
    <source>
        <dbReference type="ARBA" id="ARBA00022840"/>
    </source>
</evidence>
<proteinExistence type="inferred from homology"/>
<comment type="catalytic activity">
    <reaction evidence="10">
        <text>4-CDP-2-C-methyl-D-erythritol + ATP = 4-CDP-2-C-methyl-D-erythritol 2-phosphate + ADP + H(+)</text>
        <dbReference type="Rhea" id="RHEA:18437"/>
        <dbReference type="ChEBI" id="CHEBI:15378"/>
        <dbReference type="ChEBI" id="CHEBI:30616"/>
        <dbReference type="ChEBI" id="CHEBI:57823"/>
        <dbReference type="ChEBI" id="CHEBI:57919"/>
        <dbReference type="ChEBI" id="CHEBI:456216"/>
        <dbReference type="EC" id="2.7.1.148"/>
    </reaction>
</comment>
<evidence type="ECO:0000259" key="12">
    <source>
        <dbReference type="Pfam" id="PF08544"/>
    </source>
</evidence>
<keyword evidence="5 10" id="KW-0547">Nucleotide-binding</keyword>
<feature type="active site" evidence="10">
    <location>
        <position position="15"/>
    </location>
</feature>
<accession>A0A8J3DNM2</accession>
<dbReference type="Pfam" id="PF08544">
    <property type="entry name" value="GHMP_kinases_C"/>
    <property type="match status" value="1"/>
</dbReference>
<feature type="binding site" evidence="10">
    <location>
        <begin position="100"/>
        <end position="110"/>
    </location>
    <ligand>
        <name>ATP</name>
        <dbReference type="ChEBI" id="CHEBI:30616"/>
    </ligand>
</feature>
<gene>
    <name evidence="10 13" type="primary">ispE</name>
    <name evidence="13" type="ORF">GCM10010136_18400</name>
</gene>
<comment type="caution">
    <text evidence="13">The sequence shown here is derived from an EMBL/GenBank/DDBJ whole genome shotgun (WGS) entry which is preliminary data.</text>
</comment>
<organism evidence="13 14">
    <name type="scientific">Limoniibacter endophyticus</name>
    <dbReference type="NCBI Taxonomy" id="1565040"/>
    <lineage>
        <taxon>Bacteria</taxon>
        <taxon>Pseudomonadati</taxon>
        <taxon>Pseudomonadota</taxon>
        <taxon>Alphaproteobacteria</taxon>
        <taxon>Hyphomicrobiales</taxon>
        <taxon>Bartonellaceae</taxon>
        <taxon>Limoniibacter</taxon>
    </lineage>
</organism>
<dbReference type="GO" id="GO:0016114">
    <property type="term" value="P:terpenoid biosynthetic process"/>
    <property type="evidence" value="ECO:0007669"/>
    <property type="project" value="UniProtKB-UniRule"/>
</dbReference>
<comment type="function">
    <text evidence="10">Catalyzes the phosphorylation of the position 2 hydroxy group of 4-diphosphocytidyl-2C-methyl-D-erythritol.</text>
</comment>
<dbReference type="InterPro" id="IPR004424">
    <property type="entry name" value="IspE"/>
</dbReference>
<evidence type="ECO:0000256" key="10">
    <source>
        <dbReference type="HAMAP-Rule" id="MF_00061"/>
    </source>
</evidence>
<name>A0A8J3DNM2_9HYPH</name>
<dbReference type="SUPFAM" id="SSF55060">
    <property type="entry name" value="GHMP Kinase, C-terminal domain"/>
    <property type="match status" value="1"/>
</dbReference>
<dbReference type="EC" id="2.7.1.148" evidence="2 10"/>
<dbReference type="InterPro" id="IPR014721">
    <property type="entry name" value="Ribsml_uS5_D2-typ_fold_subgr"/>
</dbReference>
<dbReference type="Proteomes" id="UP000641137">
    <property type="component" value="Unassembled WGS sequence"/>
</dbReference>
<keyword evidence="7 10" id="KW-0067">ATP-binding</keyword>
<dbReference type="HAMAP" id="MF_00061">
    <property type="entry name" value="IspE"/>
    <property type="match status" value="1"/>
</dbReference>
<dbReference type="UniPathway" id="UPA00056">
    <property type="reaction ID" value="UER00094"/>
</dbReference>
<evidence type="ECO:0000313" key="13">
    <source>
        <dbReference type="EMBL" id="GHC71319.1"/>
    </source>
</evidence>